<gene>
    <name evidence="1" type="ORF">PHYPA_009112</name>
</gene>
<reference evidence="1 3" key="1">
    <citation type="journal article" date="2008" name="Science">
        <title>The Physcomitrella genome reveals evolutionary insights into the conquest of land by plants.</title>
        <authorList>
            <person name="Rensing S."/>
            <person name="Lang D."/>
            <person name="Zimmer A."/>
            <person name="Terry A."/>
            <person name="Salamov A."/>
            <person name="Shapiro H."/>
            <person name="Nishiyama T."/>
            <person name="Perroud P.-F."/>
            <person name="Lindquist E."/>
            <person name="Kamisugi Y."/>
            <person name="Tanahashi T."/>
            <person name="Sakakibara K."/>
            <person name="Fujita T."/>
            <person name="Oishi K."/>
            <person name="Shin-I T."/>
            <person name="Kuroki Y."/>
            <person name="Toyoda A."/>
            <person name="Suzuki Y."/>
            <person name="Hashimoto A."/>
            <person name="Yamaguchi K."/>
            <person name="Sugano A."/>
            <person name="Kohara Y."/>
            <person name="Fujiyama A."/>
            <person name="Anterola A."/>
            <person name="Aoki S."/>
            <person name="Ashton N."/>
            <person name="Barbazuk W.B."/>
            <person name="Barker E."/>
            <person name="Bennetzen J."/>
            <person name="Bezanilla M."/>
            <person name="Blankenship R."/>
            <person name="Cho S.H."/>
            <person name="Dutcher S."/>
            <person name="Estelle M."/>
            <person name="Fawcett J.A."/>
            <person name="Gundlach H."/>
            <person name="Hanada K."/>
            <person name="Heyl A."/>
            <person name="Hicks K.A."/>
            <person name="Hugh J."/>
            <person name="Lohr M."/>
            <person name="Mayer K."/>
            <person name="Melkozernov A."/>
            <person name="Murata T."/>
            <person name="Nelson D."/>
            <person name="Pils B."/>
            <person name="Prigge M."/>
            <person name="Reiss B."/>
            <person name="Renner T."/>
            <person name="Rombauts S."/>
            <person name="Rushton P."/>
            <person name="Sanderfoot A."/>
            <person name="Schween G."/>
            <person name="Shiu S.-H."/>
            <person name="Stueber K."/>
            <person name="Theodoulou F.L."/>
            <person name="Tu H."/>
            <person name="Van de Peer Y."/>
            <person name="Verrier P.J."/>
            <person name="Waters E."/>
            <person name="Wood A."/>
            <person name="Yang L."/>
            <person name="Cove D."/>
            <person name="Cuming A."/>
            <person name="Hasebe M."/>
            <person name="Lucas S."/>
            <person name="Mishler D.B."/>
            <person name="Reski R."/>
            <person name="Grigoriev I."/>
            <person name="Quatrano R.S."/>
            <person name="Boore J.L."/>
        </authorList>
    </citation>
    <scope>NUCLEOTIDE SEQUENCE [LARGE SCALE GENOMIC DNA]</scope>
    <source>
        <strain evidence="2 3">cv. Gransden 2004</strain>
    </source>
</reference>
<dbReference type="PaxDb" id="3218-PP1S14_46V6.1"/>
<dbReference type="InParanoid" id="A0A2K1KG27"/>
<protein>
    <submittedName>
        <fullName evidence="1 2">Uncharacterized protein</fullName>
    </submittedName>
</protein>
<organism evidence="1">
    <name type="scientific">Physcomitrium patens</name>
    <name type="common">Spreading-leaved earth moss</name>
    <name type="synonym">Physcomitrella patens</name>
    <dbReference type="NCBI Taxonomy" id="3218"/>
    <lineage>
        <taxon>Eukaryota</taxon>
        <taxon>Viridiplantae</taxon>
        <taxon>Streptophyta</taxon>
        <taxon>Embryophyta</taxon>
        <taxon>Bryophyta</taxon>
        <taxon>Bryophytina</taxon>
        <taxon>Bryopsida</taxon>
        <taxon>Funariidae</taxon>
        <taxon>Funariales</taxon>
        <taxon>Funariaceae</taxon>
        <taxon>Physcomitrium</taxon>
    </lineage>
</organism>
<evidence type="ECO:0000313" key="2">
    <source>
        <dbReference type="EnsemblPlants" id="Pp3c6_17890V3.1"/>
    </source>
</evidence>
<sequence>MLHKVYRFKTLQLQETMFHFKFLTNTIKLLRGRGSSAQKNLVLSSFIFSITCTRKRTLAMHRGWNYE</sequence>
<evidence type="ECO:0000313" key="3">
    <source>
        <dbReference type="Proteomes" id="UP000006727"/>
    </source>
</evidence>
<name>A0A2K1KG27_PHYPA</name>
<accession>A0A2K1KG27</accession>
<reference evidence="1 3" key="2">
    <citation type="journal article" date="2018" name="Plant J.">
        <title>The Physcomitrella patens chromosome-scale assembly reveals moss genome structure and evolution.</title>
        <authorList>
            <person name="Lang D."/>
            <person name="Ullrich K.K."/>
            <person name="Murat F."/>
            <person name="Fuchs J."/>
            <person name="Jenkins J."/>
            <person name="Haas F.B."/>
            <person name="Piednoel M."/>
            <person name="Gundlach H."/>
            <person name="Van Bel M."/>
            <person name="Meyberg R."/>
            <person name="Vives C."/>
            <person name="Morata J."/>
            <person name="Symeonidi A."/>
            <person name="Hiss M."/>
            <person name="Muchero W."/>
            <person name="Kamisugi Y."/>
            <person name="Saleh O."/>
            <person name="Blanc G."/>
            <person name="Decker E.L."/>
            <person name="van Gessel N."/>
            <person name="Grimwood J."/>
            <person name="Hayes R.D."/>
            <person name="Graham S.W."/>
            <person name="Gunter L.E."/>
            <person name="McDaniel S.F."/>
            <person name="Hoernstein S.N.W."/>
            <person name="Larsson A."/>
            <person name="Li F.W."/>
            <person name="Perroud P.F."/>
            <person name="Phillips J."/>
            <person name="Ranjan P."/>
            <person name="Rokshar D.S."/>
            <person name="Rothfels C.J."/>
            <person name="Schneider L."/>
            <person name="Shu S."/>
            <person name="Stevenson D.W."/>
            <person name="Thummler F."/>
            <person name="Tillich M."/>
            <person name="Villarreal Aguilar J.C."/>
            <person name="Widiez T."/>
            <person name="Wong G.K."/>
            <person name="Wymore A."/>
            <person name="Zhang Y."/>
            <person name="Zimmer A.D."/>
            <person name="Quatrano R.S."/>
            <person name="Mayer K.F.X."/>
            <person name="Goodstein D."/>
            <person name="Casacuberta J.M."/>
            <person name="Vandepoele K."/>
            <person name="Reski R."/>
            <person name="Cuming A.C."/>
            <person name="Tuskan G.A."/>
            <person name="Maumus F."/>
            <person name="Salse J."/>
            <person name="Schmutz J."/>
            <person name="Rensing S.A."/>
        </authorList>
    </citation>
    <scope>NUCLEOTIDE SEQUENCE [LARGE SCALE GENOMIC DNA]</scope>
    <source>
        <strain evidence="2 3">cv. Gransden 2004</strain>
    </source>
</reference>
<keyword evidence="3" id="KW-1185">Reference proteome</keyword>
<reference evidence="2" key="3">
    <citation type="submission" date="2020-12" db="UniProtKB">
        <authorList>
            <consortium name="EnsemblPlants"/>
        </authorList>
    </citation>
    <scope>IDENTIFICATION</scope>
</reference>
<dbReference type="AlphaFoldDB" id="A0A2K1KG27"/>
<proteinExistence type="predicted"/>
<dbReference type="EnsemblPlants" id="Pp3c6_17890V3.1">
    <property type="protein sequence ID" value="Pp3c6_17890V3.1"/>
    <property type="gene ID" value="Pp3c6_17890"/>
</dbReference>
<dbReference type="EMBL" id="ABEU02000006">
    <property type="protein sequence ID" value="PNR52737.1"/>
    <property type="molecule type" value="Genomic_DNA"/>
</dbReference>
<dbReference type="Gramene" id="Pp3c6_17890V3.1">
    <property type="protein sequence ID" value="Pp3c6_17890V3.1"/>
    <property type="gene ID" value="Pp3c6_17890"/>
</dbReference>
<dbReference type="Proteomes" id="UP000006727">
    <property type="component" value="Chromosome 6"/>
</dbReference>
<evidence type="ECO:0000313" key="1">
    <source>
        <dbReference type="EMBL" id="PNR52737.1"/>
    </source>
</evidence>